<organism evidence="11 12">
    <name type="scientific">Mycolicibacter heraklionensis</name>
    <dbReference type="NCBI Taxonomy" id="512402"/>
    <lineage>
        <taxon>Bacteria</taxon>
        <taxon>Bacillati</taxon>
        <taxon>Actinomycetota</taxon>
        <taxon>Actinomycetes</taxon>
        <taxon>Mycobacteriales</taxon>
        <taxon>Mycobacteriaceae</taxon>
        <taxon>Mycolicibacter</taxon>
    </lineage>
</organism>
<dbReference type="SMART" id="SM00829">
    <property type="entry name" value="PKS_ER"/>
    <property type="match status" value="1"/>
</dbReference>
<comment type="caution">
    <text evidence="11">The sequence shown here is derived from an EMBL/GenBank/DDBJ whole genome shotgun (WGS) entry which is preliminary data.</text>
</comment>
<keyword evidence="4 9" id="KW-0479">Metal-binding</keyword>
<dbReference type="InterPro" id="IPR013149">
    <property type="entry name" value="ADH-like_C"/>
</dbReference>
<dbReference type="EMBL" id="LDPO01000015">
    <property type="protein sequence ID" value="KLO27257.1"/>
    <property type="molecule type" value="Genomic_DNA"/>
</dbReference>
<evidence type="ECO:0000256" key="5">
    <source>
        <dbReference type="ARBA" id="ARBA00022833"/>
    </source>
</evidence>
<dbReference type="Gene3D" id="3.90.180.10">
    <property type="entry name" value="Medium-chain alcohol dehydrogenases, catalytic domain"/>
    <property type="match status" value="1"/>
</dbReference>
<dbReference type="Gene3D" id="3.40.50.720">
    <property type="entry name" value="NAD(P)-binding Rossmann-like Domain"/>
    <property type="match status" value="1"/>
</dbReference>
<evidence type="ECO:0000256" key="2">
    <source>
        <dbReference type="ARBA" id="ARBA00008072"/>
    </source>
</evidence>
<evidence type="ECO:0000256" key="6">
    <source>
        <dbReference type="ARBA" id="ARBA00023002"/>
    </source>
</evidence>
<dbReference type="Pfam" id="PF00107">
    <property type="entry name" value="ADH_zinc_N"/>
    <property type="match status" value="1"/>
</dbReference>
<comment type="catalytic activity">
    <reaction evidence="8">
        <text>a primary alcohol + NAD(+) = an aldehyde + NADH + H(+)</text>
        <dbReference type="Rhea" id="RHEA:10736"/>
        <dbReference type="ChEBI" id="CHEBI:15378"/>
        <dbReference type="ChEBI" id="CHEBI:15734"/>
        <dbReference type="ChEBI" id="CHEBI:17478"/>
        <dbReference type="ChEBI" id="CHEBI:57540"/>
        <dbReference type="ChEBI" id="CHEBI:57945"/>
        <dbReference type="EC" id="1.1.1.1"/>
    </reaction>
</comment>
<keyword evidence="5 9" id="KW-0862">Zinc</keyword>
<comment type="cofactor">
    <cofactor evidence="1 9">
        <name>Zn(2+)</name>
        <dbReference type="ChEBI" id="CHEBI:29105"/>
    </cofactor>
</comment>
<accession>A0ABR5FCE3</accession>
<dbReference type="Pfam" id="PF08240">
    <property type="entry name" value="ADH_N"/>
    <property type="match status" value="1"/>
</dbReference>
<dbReference type="InterPro" id="IPR002328">
    <property type="entry name" value="ADH_Zn_CS"/>
</dbReference>
<name>A0ABR5FCE3_9MYCO</name>
<gene>
    <name evidence="11" type="ORF">ABW16_16790</name>
</gene>
<evidence type="ECO:0000259" key="10">
    <source>
        <dbReference type="SMART" id="SM00829"/>
    </source>
</evidence>
<dbReference type="InterPro" id="IPR036291">
    <property type="entry name" value="NAD(P)-bd_dom_sf"/>
</dbReference>
<evidence type="ECO:0000256" key="9">
    <source>
        <dbReference type="RuleBase" id="RU361277"/>
    </source>
</evidence>
<dbReference type="PROSITE" id="PS00059">
    <property type="entry name" value="ADH_ZINC"/>
    <property type="match status" value="1"/>
</dbReference>
<protein>
    <recommendedName>
        <fullName evidence="3">alcohol dehydrogenase</fullName>
        <ecNumber evidence="3">1.1.1.1</ecNumber>
    </recommendedName>
</protein>
<evidence type="ECO:0000256" key="7">
    <source>
        <dbReference type="ARBA" id="ARBA00049164"/>
    </source>
</evidence>
<dbReference type="EC" id="1.1.1.1" evidence="3"/>
<comment type="catalytic activity">
    <reaction evidence="7">
        <text>a secondary alcohol + NAD(+) = a ketone + NADH + H(+)</text>
        <dbReference type="Rhea" id="RHEA:10740"/>
        <dbReference type="ChEBI" id="CHEBI:15378"/>
        <dbReference type="ChEBI" id="CHEBI:17087"/>
        <dbReference type="ChEBI" id="CHEBI:35681"/>
        <dbReference type="ChEBI" id="CHEBI:57540"/>
        <dbReference type="ChEBI" id="CHEBI:57945"/>
        <dbReference type="EC" id="1.1.1.1"/>
    </reaction>
</comment>
<evidence type="ECO:0000256" key="1">
    <source>
        <dbReference type="ARBA" id="ARBA00001947"/>
    </source>
</evidence>
<comment type="similarity">
    <text evidence="2 9">Belongs to the zinc-containing alcohol dehydrogenase family.</text>
</comment>
<dbReference type="InterPro" id="IPR013154">
    <property type="entry name" value="ADH-like_N"/>
</dbReference>
<reference evidence="11 12" key="1">
    <citation type="submission" date="2015-05" db="EMBL/GenBank/DDBJ databases">
        <title>Genome sequence of Mycobacterium heraklionense Davo strain.</title>
        <authorList>
            <person name="Greninger A.L."/>
            <person name="Cunningham G."/>
            <person name="Miller S."/>
        </authorList>
    </citation>
    <scope>NUCLEOTIDE SEQUENCE [LARGE SCALE GENOMIC DNA]</scope>
    <source>
        <strain evidence="11 12">Davo</strain>
    </source>
</reference>
<keyword evidence="12" id="KW-1185">Reference proteome</keyword>
<evidence type="ECO:0000256" key="3">
    <source>
        <dbReference type="ARBA" id="ARBA00013190"/>
    </source>
</evidence>
<proteinExistence type="inferred from homology"/>
<dbReference type="Proteomes" id="UP000036464">
    <property type="component" value="Unassembled WGS sequence"/>
</dbReference>
<dbReference type="PANTHER" id="PTHR42940">
    <property type="entry name" value="ALCOHOL DEHYDROGENASE 1-RELATED"/>
    <property type="match status" value="1"/>
</dbReference>
<dbReference type="PANTHER" id="PTHR42940:SF8">
    <property type="entry name" value="VACUOLAR PROTEIN SORTING-ASSOCIATED PROTEIN 11"/>
    <property type="match status" value="1"/>
</dbReference>
<dbReference type="InterPro" id="IPR020843">
    <property type="entry name" value="ER"/>
</dbReference>
<dbReference type="RefSeq" id="WP_047320329.1">
    <property type="nucleotide sequence ID" value="NZ_LDPO01000015.1"/>
</dbReference>
<feature type="domain" description="Enoyl reductase (ER)" evidence="10">
    <location>
        <begin position="10"/>
        <end position="344"/>
    </location>
</feature>
<dbReference type="InterPro" id="IPR011032">
    <property type="entry name" value="GroES-like_sf"/>
</dbReference>
<dbReference type="SUPFAM" id="SSF51735">
    <property type="entry name" value="NAD(P)-binding Rossmann-fold domains"/>
    <property type="match status" value="1"/>
</dbReference>
<keyword evidence="6" id="KW-0560">Oxidoreductase</keyword>
<evidence type="ECO:0000313" key="12">
    <source>
        <dbReference type="Proteomes" id="UP000036464"/>
    </source>
</evidence>
<dbReference type="SUPFAM" id="SSF50129">
    <property type="entry name" value="GroES-like"/>
    <property type="match status" value="1"/>
</dbReference>
<evidence type="ECO:0000256" key="4">
    <source>
        <dbReference type="ARBA" id="ARBA00022723"/>
    </source>
</evidence>
<evidence type="ECO:0000256" key="8">
    <source>
        <dbReference type="ARBA" id="ARBA00049243"/>
    </source>
</evidence>
<sequence>MRAVKLVSPGTLRLEAVDVGDPGPGEVRVKIAGAGLCHSDLHVLELGDRWPVFGGTIGHEGAGWVDAVGPGVQGFSGGESVIVALVWGCGHCRACIEGRENACQVNGSRTAFPTTPGLGPDGAMAEYMLVQAQYLERIGDLDPVTSAPLADAGVTPMHAINSTRHRLNAGATVVVVGIGGLGHLGLQILKSTTGARIIALDNDPVKLRAAEELGADLVLQGDPAAAQQVLDQTGGYGADVIIDFVGAQSTVDFATRAVAPEGLIQFVGLGGGRMTFAADVDGESLPWGVCVQRSYAGTRTDLLQVIALAQQGKLHVETVTYPLTDFQRAFDDLSAGTFVGRAVLVP</sequence>
<evidence type="ECO:0000313" key="11">
    <source>
        <dbReference type="EMBL" id="KLO27257.1"/>
    </source>
</evidence>